<organism evidence="1 2">
    <name type="scientific">Fusarium irregulare</name>
    <dbReference type="NCBI Taxonomy" id="2494466"/>
    <lineage>
        <taxon>Eukaryota</taxon>
        <taxon>Fungi</taxon>
        <taxon>Dikarya</taxon>
        <taxon>Ascomycota</taxon>
        <taxon>Pezizomycotina</taxon>
        <taxon>Sordariomycetes</taxon>
        <taxon>Hypocreomycetidae</taxon>
        <taxon>Hypocreales</taxon>
        <taxon>Nectriaceae</taxon>
        <taxon>Fusarium</taxon>
        <taxon>Fusarium incarnatum-equiseti species complex</taxon>
    </lineage>
</organism>
<accession>A0A9W8U3Y0</accession>
<dbReference type="AlphaFoldDB" id="A0A9W8U3Y0"/>
<dbReference type="EMBL" id="JAPDHF010000026">
    <property type="protein sequence ID" value="KAJ4003604.1"/>
    <property type="molecule type" value="Genomic_DNA"/>
</dbReference>
<gene>
    <name evidence="1" type="ORF">NW766_012053</name>
</gene>
<protein>
    <submittedName>
        <fullName evidence="1">Uncharacterized protein</fullName>
    </submittedName>
</protein>
<keyword evidence="2" id="KW-1185">Reference proteome</keyword>
<proteinExistence type="predicted"/>
<name>A0A9W8U3Y0_9HYPO</name>
<comment type="caution">
    <text evidence="1">The sequence shown here is derived from an EMBL/GenBank/DDBJ whole genome shotgun (WGS) entry which is preliminary data.</text>
</comment>
<evidence type="ECO:0000313" key="2">
    <source>
        <dbReference type="Proteomes" id="UP001152130"/>
    </source>
</evidence>
<sequence>MAIFCFFKGLPESKEKEEAKETDKGHSAWFSFSTISKLTIGVFEAVSEFAGSYLSVLENVG</sequence>
<reference evidence="1" key="1">
    <citation type="submission" date="2022-10" db="EMBL/GenBank/DDBJ databases">
        <title>Fusarium specimens isolated from Avocado Roots.</title>
        <authorList>
            <person name="Stajich J."/>
            <person name="Roper C."/>
            <person name="Heimlech-Rivalta G."/>
        </authorList>
    </citation>
    <scope>NUCLEOTIDE SEQUENCE</scope>
    <source>
        <strain evidence="1">CF00143</strain>
    </source>
</reference>
<dbReference type="Proteomes" id="UP001152130">
    <property type="component" value="Unassembled WGS sequence"/>
</dbReference>
<evidence type="ECO:0000313" key="1">
    <source>
        <dbReference type="EMBL" id="KAJ4003604.1"/>
    </source>
</evidence>